<comment type="caution">
    <text evidence="2">The sequence shown here is derived from an EMBL/GenBank/DDBJ whole genome shotgun (WGS) entry which is preliminary data.</text>
</comment>
<protein>
    <submittedName>
        <fullName evidence="2">Uncharacterized protein</fullName>
    </submittedName>
</protein>
<sequence>MLPRCQSGHKEPHILHLKDFLKISKRFHLEHKLLLPSREIIEIICDLCPLTNGPETMNMDFDITFLELLEILGEAVHRIMRKVEESLRAKQKTTETLVSYSGTDEEFTLLMPDGTVTKTNKSDSLKSTTQPLLAQGKASSLSQRAGTSKVKTNKQVSNAHEGGTQSSAGKGAVKKGQKSAKLTKNSEKNSQEMSSDVGSFAEKTQESQEPEIDPIMAALEIPFSLEDFDSKEKYDETFRAVFSFYIVQKLLPNVRL</sequence>
<proteinExistence type="predicted"/>
<organism evidence="2 3">
    <name type="scientific">Cichlidogyrus casuarinus</name>
    <dbReference type="NCBI Taxonomy" id="1844966"/>
    <lineage>
        <taxon>Eukaryota</taxon>
        <taxon>Metazoa</taxon>
        <taxon>Spiralia</taxon>
        <taxon>Lophotrochozoa</taxon>
        <taxon>Platyhelminthes</taxon>
        <taxon>Monogenea</taxon>
        <taxon>Monopisthocotylea</taxon>
        <taxon>Dactylogyridea</taxon>
        <taxon>Ancyrocephalidae</taxon>
        <taxon>Cichlidogyrus</taxon>
    </lineage>
</organism>
<dbReference type="EMBL" id="JBJKFK010001199">
    <property type="protein sequence ID" value="KAL3313769.1"/>
    <property type="molecule type" value="Genomic_DNA"/>
</dbReference>
<keyword evidence="3" id="KW-1185">Reference proteome</keyword>
<dbReference type="Proteomes" id="UP001626550">
    <property type="component" value="Unassembled WGS sequence"/>
</dbReference>
<reference evidence="2 3" key="1">
    <citation type="submission" date="2024-11" db="EMBL/GenBank/DDBJ databases">
        <title>Adaptive evolution of stress response genes in parasites aligns with host niche diversity.</title>
        <authorList>
            <person name="Hahn C."/>
            <person name="Resl P."/>
        </authorList>
    </citation>
    <scope>NUCLEOTIDE SEQUENCE [LARGE SCALE GENOMIC DNA]</scope>
    <source>
        <strain evidence="2">EGGRZ-B1_66</strain>
        <tissue evidence="2">Body</tissue>
    </source>
</reference>
<feature type="region of interest" description="Disordered" evidence="1">
    <location>
        <begin position="111"/>
        <end position="210"/>
    </location>
</feature>
<accession>A0ABD2Q2E4</accession>
<feature type="compositionally biased region" description="Polar residues" evidence="1">
    <location>
        <begin position="125"/>
        <end position="168"/>
    </location>
</feature>
<evidence type="ECO:0000256" key="1">
    <source>
        <dbReference type="SAM" id="MobiDB-lite"/>
    </source>
</evidence>
<name>A0ABD2Q2E4_9PLAT</name>
<evidence type="ECO:0000313" key="3">
    <source>
        <dbReference type="Proteomes" id="UP001626550"/>
    </source>
</evidence>
<dbReference type="AlphaFoldDB" id="A0ABD2Q2E4"/>
<gene>
    <name evidence="2" type="ORF">Ciccas_007632</name>
</gene>
<evidence type="ECO:0000313" key="2">
    <source>
        <dbReference type="EMBL" id="KAL3313769.1"/>
    </source>
</evidence>